<comment type="similarity">
    <text evidence="1">Belongs to the protein disulfide isomerase family.</text>
</comment>
<dbReference type="OrthoDB" id="10264505at2759"/>
<reference evidence="5 6" key="1">
    <citation type="submission" date="2017-12" db="EMBL/GenBank/DDBJ databases">
        <title>Genome Sequence of a Multidrug-Resistant Candida haemulonii Isolate from a Patient with Chronic Leg Ulcers in Israel.</title>
        <authorList>
            <person name="Chow N.A."/>
            <person name="Gade L."/>
            <person name="Batra D."/>
            <person name="Rowe L.A."/>
            <person name="Ben-Ami R."/>
            <person name="Loparev V.N."/>
            <person name="Litvintseva A.P."/>
        </authorList>
    </citation>
    <scope>NUCLEOTIDE SEQUENCE [LARGE SCALE GENOMIC DNA]</scope>
    <source>
        <strain evidence="5 6">B11899</strain>
    </source>
</reference>
<dbReference type="SUPFAM" id="SSF52833">
    <property type="entry name" value="Thioredoxin-like"/>
    <property type="match status" value="1"/>
</dbReference>
<name>A0A2V1AZ22_9ASCO</name>
<dbReference type="Gene3D" id="3.40.30.10">
    <property type="entry name" value="Glutaredoxin"/>
    <property type="match status" value="1"/>
</dbReference>
<gene>
    <name evidence="5" type="ORF">CXQ85_003054</name>
</gene>
<sequence length="291" mass="33336">MQSVLSWFAVLACCFAKFIELSSVEEILNSPYTLLYFYTPDCKYCNNFNPDFVYLHDLYQHNNELTFAKVDARDNGQLTDLFGVNSYPTIKLYDTFSKKVAHFQEKRTLENLERFITEFSSALPDRSNVQLQSHTLTSLAELDSLILQEERIVLAFPFFQELANNDTETAFALVFADETGSDILQRYQVSNFPSLMMISSEGIKTFNTFSTNSMTNNNLNEEDLALFLKSSDDLSGCFLFKDTEELINYSTSREYEGHRHVKPGMNVGVGKSSEQSDIDSEYAELVRHLEL</sequence>
<accession>A0A2V1AZ22</accession>
<feature type="chain" id="PRO_5016155536" description="Thioredoxin domain-containing protein" evidence="3">
    <location>
        <begin position="17"/>
        <end position="291"/>
    </location>
</feature>
<dbReference type="PANTHER" id="PTHR45672:SF3">
    <property type="entry name" value="THIOREDOXIN DOMAIN-CONTAINING PROTEIN 5"/>
    <property type="match status" value="1"/>
</dbReference>
<dbReference type="EMBL" id="PKFO01000010">
    <property type="protein sequence ID" value="PVH23320.1"/>
    <property type="molecule type" value="Genomic_DNA"/>
</dbReference>
<dbReference type="InterPro" id="IPR051063">
    <property type="entry name" value="PDI"/>
</dbReference>
<keyword evidence="2 3" id="KW-0732">Signal</keyword>
<dbReference type="InterPro" id="IPR013766">
    <property type="entry name" value="Thioredoxin_domain"/>
</dbReference>
<feature type="signal peptide" evidence="3">
    <location>
        <begin position="1"/>
        <end position="16"/>
    </location>
</feature>
<organism evidence="5 6">
    <name type="scientific">Candidozyma haemuli</name>
    <dbReference type="NCBI Taxonomy" id="45357"/>
    <lineage>
        <taxon>Eukaryota</taxon>
        <taxon>Fungi</taxon>
        <taxon>Dikarya</taxon>
        <taxon>Ascomycota</taxon>
        <taxon>Saccharomycotina</taxon>
        <taxon>Pichiomycetes</taxon>
        <taxon>Metschnikowiaceae</taxon>
        <taxon>Candidozyma</taxon>
    </lineage>
</organism>
<protein>
    <recommendedName>
        <fullName evidence="4">Thioredoxin domain-containing protein</fullName>
    </recommendedName>
</protein>
<dbReference type="STRING" id="45357.A0A2V1AZ22"/>
<proteinExistence type="inferred from homology"/>
<dbReference type="Proteomes" id="UP000244309">
    <property type="component" value="Unassembled WGS sequence"/>
</dbReference>
<evidence type="ECO:0000313" key="5">
    <source>
        <dbReference type="EMBL" id="PVH23320.1"/>
    </source>
</evidence>
<dbReference type="RefSeq" id="XP_025344260.1">
    <property type="nucleotide sequence ID" value="XM_025486710.1"/>
</dbReference>
<dbReference type="VEuPathDB" id="FungiDB:CXQ85_003054"/>
<dbReference type="AlphaFoldDB" id="A0A2V1AZ22"/>
<evidence type="ECO:0000256" key="2">
    <source>
        <dbReference type="ARBA" id="ARBA00022729"/>
    </source>
</evidence>
<evidence type="ECO:0000256" key="1">
    <source>
        <dbReference type="ARBA" id="ARBA00006347"/>
    </source>
</evidence>
<dbReference type="InterPro" id="IPR036249">
    <property type="entry name" value="Thioredoxin-like_sf"/>
</dbReference>
<evidence type="ECO:0000256" key="3">
    <source>
        <dbReference type="SAM" id="SignalP"/>
    </source>
</evidence>
<dbReference type="CDD" id="cd02961">
    <property type="entry name" value="PDI_a_family"/>
    <property type="match status" value="1"/>
</dbReference>
<evidence type="ECO:0000313" key="6">
    <source>
        <dbReference type="Proteomes" id="UP000244309"/>
    </source>
</evidence>
<dbReference type="PANTHER" id="PTHR45672">
    <property type="entry name" value="PROTEIN DISULFIDE-ISOMERASE C17H9.14C-RELATED"/>
    <property type="match status" value="1"/>
</dbReference>
<feature type="domain" description="Thioredoxin" evidence="4">
    <location>
        <begin position="1"/>
        <end position="121"/>
    </location>
</feature>
<dbReference type="PROSITE" id="PS51352">
    <property type="entry name" value="THIOREDOXIN_2"/>
    <property type="match status" value="1"/>
</dbReference>
<dbReference type="GO" id="GO:0003756">
    <property type="term" value="F:protein disulfide isomerase activity"/>
    <property type="evidence" value="ECO:0007669"/>
    <property type="project" value="TreeGrafter"/>
</dbReference>
<evidence type="ECO:0000259" key="4">
    <source>
        <dbReference type="PROSITE" id="PS51352"/>
    </source>
</evidence>
<dbReference type="Pfam" id="PF00085">
    <property type="entry name" value="Thioredoxin"/>
    <property type="match status" value="1"/>
</dbReference>
<dbReference type="GO" id="GO:0006457">
    <property type="term" value="P:protein folding"/>
    <property type="evidence" value="ECO:0007669"/>
    <property type="project" value="TreeGrafter"/>
</dbReference>
<dbReference type="GO" id="GO:0005783">
    <property type="term" value="C:endoplasmic reticulum"/>
    <property type="evidence" value="ECO:0007669"/>
    <property type="project" value="TreeGrafter"/>
</dbReference>
<comment type="caution">
    <text evidence="5">The sequence shown here is derived from an EMBL/GenBank/DDBJ whole genome shotgun (WGS) entry which is preliminary data.</text>
</comment>
<keyword evidence="6" id="KW-1185">Reference proteome</keyword>
<dbReference type="GeneID" id="37008385"/>